<evidence type="ECO:0000313" key="3">
    <source>
        <dbReference type="Proteomes" id="UP000465031"/>
    </source>
</evidence>
<sequence length="95" mass="10560">MSRLVYSRTSQSSLQPDSSAELQRVDEEMRIKSALVHPKEARNELLHIERALAELALHEGFTLRQVGPPLGVSLSTLSKWKLNSKYFGPGGTEPS</sequence>
<gene>
    <name evidence="2" type="ORF">GSU10_12240</name>
</gene>
<dbReference type="KEGG" id="rte:GSU10_12240"/>
<feature type="region of interest" description="Disordered" evidence="1">
    <location>
        <begin position="1"/>
        <end position="22"/>
    </location>
</feature>
<name>A0AAE6RLE4_9MICO</name>
<dbReference type="AlphaFoldDB" id="A0AAE6RLE4"/>
<dbReference type="Proteomes" id="UP000465031">
    <property type="component" value="Chromosome"/>
</dbReference>
<protein>
    <submittedName>
        <fullName evidence="2">Uncharacterized protein</fullName>
    </submittedName>
</protein>
<proteinExistence type="predicted"/>
<dbReference type="RefSeq" id="WP_132505488.1">
    <property type="nucleotide sequence ID" value="NZ_CP047186.1"/>
</dbReference>
<organism evidence="2 3">
    <name type="scientific">Rathayibacter tanaceti</name>
    <dbReference type="NCBI Taxonomy" id="1671680"/>
    <lineage>
        <taxon>Bacteria</taxon>
        <taxon>Bacillati</taxon>
        <taxon>Actinomycetota</taxon>
        <taxon>Actinomycetes</taxon>
        <taxon>Micrococcales</taxon>
        <taxon>Microbacteriaceae</taxon>
        <taxon>Rathayibacter</taxon>
    </lineage>
</organism>
<accession>A0AAE6RLE4</accession>
<evidence type="ECO:0000256" key="1">
    <source>
        <dbReference type="SAM" id="MobiDB-lite"/>
    </source>
</evidence>
<dbReference type="EMBL" id="CP047186">
    <property type="protein sequence ID" value="QHC56327.1"/>
    <property type="molecule type" value="Genomic_DNA"/>
</dbReference>
<feature type="compositionally biased region" description="Polar residues" evidence="1">
    <location>
        <begin position="7"/>
        <end position="21"/>
    </location>
</feature>
<reference evidence="3" key="1">
    <citation type="submission" date="2019-12" db="EMBL/GenBank/DDBJ databases">
        <title>Complete and draft genome sequences of new strains and members of some known species of the genus Rathayibacter isolated from plants.</title>
        <authorList>
            <person name="Tarlachkov S.V."/>
            <person name="Starodumova I.P."/>
            <person name="Dorofeeva L.V."/>
            <person name="Prisyazhnaya N.V."/>
            <person name="Leyn S."/>
            <person name="Zlamal J."/>
            <person name="Elan M."/>
            <person name="Osterman A.L."/>
            <person name="Nadler S."/>
            <person name="Subbotin S.A."/>
            <person name="Evtushenko L.I."/>
        </authorList>
    </citation>
    <scope>NUCLEOTIDE SEQUENCE [LARGE SCALE GENOMIC DNA]</scope>
    <source>
        <strain evidence="3">VKM Ac-2761</strain>
    </source>
</reference>
<evidence type="ECO:0000313" key="2">
    <source>
        <dbReference type="EMBL" id="QHC56327.1"/>
    </source>
</evidence>